<keyword evidence="5" id="KW-0804">Transcription</keyword>
<accession>A0ABR3ZYX3</accession>
<proteinExistence type="inferred from homology"/>
<evidence type="ECO:0000256" key="6">
    <source>
        <dbReference type="ARBA" id="ARBA00023242"/>
    </source>
</evidence>
<feature type="region of interest" description="Disordered" evidence="8">
    <location>
        <begin position="1"/>
        <end position="33"/>
    </location>
</feature>
<gene>
    <name evidence="9" type="ORF">N7G274_009187</name>
</gene>
<sequence>MPPRKKAPRAARHDSTPSGDATEQAIEDVPTPAEVEVVKDKIPISDPWTDEQETSLYKGMIRWKPVGMHKHFRMISISENIRNHGYNGYASPKHFHMRIPGIWEKLGTLYNLEALDIREDAIGESFYPFSLPDNEYWDMKFAKRINPEGSASPPSLPHLLPGPSFDDLRAVGRYSRVEDTDDPRSSPASALGQKGSRNTRASKGNRASHLAEVSTLRGGGRSKASPDQGTEDERKEEEEDADVMEEEEDDSKAKTSTAGTGKGSTRRSGRKR</sequence>
<keyword evidence="3" id="KW-0156">Chromatin regulator</keyword>
<comment type="subcellular location">
    <subcellularLocation>
        <location evidence="1">Nucleus</location>
    </subcellularLocation>
</comment>
<dbReference type="PANTHER" id="PTHR13581:SF5">
    <property type="entry name" value="MRG_MORF4L-BINDING PROTEIN"/>
    <property type="match status" value="1"/>
</dbReference>
<dbReference type="PANTHER" id="PTHR13581">
    <property type="entry name" value="MRG-BINDING PROTEIN"/>
    <property type="match status" value="1"/>
</dbReference>
<protein>
    <recommendedName>
        <fullName evidence="11">CT20-domain-containing protein</fullName>
    </recommendedName>
</protein>
<reference evidence="9 10" key="1">
    <citation type="submission" date="2024-09" db="EMBL/GenBank/DDBJ databases">
        <title>Rethinking Asexuality: The Enigmatic Case of Functional Sexual Genes in Lepraria (Stereocaulaceae).</title>
        <authorList>
            <person name="Doellman M."/>
            <person name="Sun Y."/>
            <person name="Barcenas-Pena A."/>
            <person name="Lumbsch H.T."/>
            <person name="Grewe F."/>
        </authorList>
    </citation>
    <scope>NUCLEOTIDE SEQUENCE [LARGE SCALE GENOMIC DNA]</scope>
    <source>
        <strain evidence="9 10">Mercado 3170</strain>
    </source>
</reference>
<feature type="compositionally biased region" description="Acidic residues" evidence="8">
    <location>
        <begin position="234"/>
        <end position="250"/>
    </location>
</feature>
<organism evidence="9 10">
    <name type="scientific">Stereocaulon virgatum</name>
    <dbReference type="NCBI Taxonomy" id="373712"/>
    <lineage>
        <taxon>Eukaryota</taxon>
        <taxon>Fungi</taxon>
        <taxon>Dikarya</taxon>
        <taxon>Ascomycota</taxon>
        <taxon>Pezizomycotina</taxon>
        <taxon>Lecanoromycetes</taxon>
        <taxon>OSLEUM clade</taxon>
        <taxon>Lecanoromycetidae</taxon>
        <taxon>Lecanorales</taxon>
        <taxon>Lecanorineae</taxon>
        <taxon>Stereocaulaceae</taxon>
        <taxon>Stereocaulon</taxon>
    </lineage>
</organism>
<dbReference type="InterPro" id="IPR012423">
    <property type="entry name" value="Eaf7/MRGBP"/>
</dbReference>
<evidence type="ECO:0000256" key="7">
    <source>
        <dbReference type="ARBA" id="ARBA00025178"/>
    </source>
</evidence>
<dbReference type="EMBL" id="JBEFKJ010000035">
    <property type="protein sequence ID" value="KAL2037968.1"/>
    <property type="molecule type" value="Genomic_DNA"/>
</dbReference>
<evidence type="ECO:0000313" key="10">
    <source>
        <dbReference type="Proteomes" id="UP001590950"/>
    </source>
</evidence>
<evidence type="ECO:0000256" key="8">
    <source>
        <dbReference type="SAM" id="MobiDB-lite"/>
    </source>
</evidence>
<evidence type="ECO:0000256" key="3">
    <source>
        <dbReference type="ARBA" id="ARBA00022853"/>
    </source>
</evidence>
<keyword evidence="6" id="KW-0539">Nucleus</keyword>
<dbReference type="Proteomes" id="UP001590950">
    <property type="component" value="Unassembled WGS sequence"/>
</dbReference>
<dbReference type="Pfam" id="PF07904">
    <property type="entry name" value="Eaf7"/>
    <property type="match status" value="1"/>
</dbReference>
<evidence type="ECO:0000256" key="5">
    <source>
        <dbReference type="ARBA" id="ARBA00023163"/>
    </source>
</evidence>
<evidence type="ECO:0008006" key="11">
    <source>
        <dbReference type="Google" id="ProtNLM"/>
    </source>
</evidence>
<comment type="function">
    <text evidence="7">Component of the NuA4 histone acetyltransferase complex which is involved in transcriptional activation of selected genes principally by acetylation of nucleosomal histone H4 and H2A. The NuA4 complex is also involved in DNA repair.</text>
</comment>
<evidence type="ECO:0000313" key="9">
    <source>
        <dbReference type="EMBL" id="KAL2037968.1"/>
    </source>
</evidence>
<keyword evidence="10" id="KW-1185">Reference proteome</keyword>
<comment type="caution">
    <text evidence="9">The sequence shown here is derived from an EMBL/GenBank/DDBJ whole genome shotgun (WGS) entry which is preliminary data.</text>
</comment>
<name>A0ABR3ZYX3_9LECA</name>
<feature type="compositionally biased region" description="Basic residues" evidence="8">
    <location>
        <begin position="1"/>
        <end position="10"/>
    </location>
</feature>
<evidence type="ECO:0000256" key="2">
    <source>
        <dbReference type="ARBA" id="ARBA00007117"/>
    </source>
</evidence>
<feature type="region of interest" description="Disordered" evidence="8">
    <location>
        <begin position="176"/>
        <end position="272"/>
    </location>
</feature>
<keyword evidence="4" id="KW-0805">Transcription regulation</keyword>
<evidence type="ECO:0000256" key="4">
    <source>
        <dbReference type="ARBA" id="ARBA00023015"/>
    </source>
</evidence>
<comment type="similarity">
    <text evidence="2">Belongs to the EAF7 family.</text>
</comment>
<evidence type="ECO:0000256" key="1">
    <source>
        <dbReference type="ARBA" id="ARBA00004123"/>
    </source>
</evidence>